<accession>B6G1J1</accession>
<dbReference type="PANTHER" id="PTHR33705">
    <property type="entry name" value="PHOSPHOCARRIER PROTEIN HPR"/>
    <property type="match status" value="1"/>
</dbReference>
<keyword evidence="6" id="KW-1185">Reference proteome</keyword>
<comment type="function">
    <text evidence="1">General (non sugar-specific) component of the phosphoenolpyruvate-dependent sugar phosphotransferase system (sugar PTS). This major carbohydrate active-transport system catalyzes the phosphorylation of incoming sugar substrates concomitantly with their translocation across the cell membrane. The phosphoryl group from phosphoenolpyruvate (PEP) is transferred to the phosphoryl carrier protein HPr by enzyme I. Phospho-HPr then transfers it to the PTS EIIA domain.</text>
</comment>
<dbReference type="SUPFAM" id="SSF55594">
    <property type="entry name" value="HPr-like"/>
    <property type="match status" value="1"/>
</dbReference>
<dbReference type="InterPro" id="IPR000032">
    <property type="entry name" value="HPr-like"/>
</dbReference>
<dbReference type="PANTHER" id="PTHR33705:SF1">
    <property type="entry name" value="PHOSPHOCARRIER PROTEIN HPR"/>
    <property type="match status" value="1"/>
</dbReference>
<protein>
    <recommendedName>
        <fullName evidence="2">Phosphocarrier protein HPr</fullName>
    </recommendedName>
</protein>
<reference evidence="5 6" key="2">
    <citation type="submission" date="2008-10" db="EMBL/GenBank/DDBJ databases">
        <title>Draft genome sequence of Clostridium hiranonis (DSM 13275).</title>
        <authorList>
            <person name="Sudarsanam P."/>
            <person name="Ley R."/>
            <person name="Guruge J."/>
            <person name="Turnbaugh P.J."/>
            <person name="Mahowald M."/>
            <person name="Liep D."/>
            <person name="Gordon J."/>
        </authorList>
    </citation>
    <scope>NUCLEOTIDE SEQUENCE [LARGE SCALE GENOMIC DNA]</scope>
    <source>
        <strain evidence="5 6">DSM 13275</strain>
    </source>
</reference>
<name>B6G1J1_PEPHT</name>
<comment type="caution">
    <text evidence="5">The sequence shown here is derived from an EMBL/GenBank/DDBJ whole genome shotgun (WGS) entry which is preliminary data.</text>
</comment>
<proteinExistence type="predicted"/>
<keyword evidence="3" id="KW-0813">Transport</keyword>
<dbReference type="Gene3D" id="3.30.1340.10">
    <property type="entry name" value="HPr-like"/>
    <property type="match status" value="1"/>
</dbReference>
<evidence type="ECO:0000256" key="3">
    <source>
        <dbReference type="ARBA" id="ARBA00022597"/>
    </source>
</evidence>
<dbReference type="Proteomes" id="UP000003178">
    <property type="component" value="Unassembled WGS sequence"/>
</dbReference>
<organism evidence="5 6">
    <name type="scientific">Peptacetobacter hiranonis (strain DSM 13275 / JCM 10541 / KCTC 15199 / TO-931)</name>
    <name type="common">Clostridium hiranonis</name>
    <dbReference type="NCBI Taxonomy" id="500633"/>
    <lineage>
        <taxon>Bacteria</taxon>
        <taxon>Bacillati</taxon>
        <taxon>Bacillota</taxon>
        <taxon>Clostridia</taxon>
        <taxon>Peptostreptococcales</taxon>
        <taxon>Peptostreptococcaceae</taxon>
        <taxon>Peptacetobacter</taxon>
    </lineage>
</organism>
<dbReference type="HOGENOM" id="CLU_2552263_0_0_9"/>
<reference evidence="5 6" key="1">
    <citation type="submission" date="2008-09" db="EMBL/GenBank/DDBJ databases">
        <authorList>
            <person name="Fulton L."/>
            <person name="Clifton S."/>
            <person name="Fulton B."/>
            <person name="Xu J."/>
            <person name="Minx P."/>
            <person name="Pepin K.H."/>
            <person name="Johnson M."/>
            <person name="Thiruvilangam P."/>
            <person name="Bhonagiri V."/>
            <person name="Nash W.E."/>
            <person name="Mardis E.R."/>
            <person name="Wilson R.K."/>
        </authorList>
    </citation>
    <scope>NUCLEOTIDE SEQUENCE [LARGE SCALE GENOMIC DNA]</scope>
    <source>
        <strain evidence="5 6">DSM 13275</strain>
    </source>
</reference>
<dbReference type="STRING" id="500633.CLOHIR_01998"/>
<evidence type="ECO:0000313" key="6">
    <source>
        <dbReference type="Proteomes" id="UP000003178"/>
    </source>
</evidence>
<evidence type="ECO:0000256" key="2">
    <source>
        <dbReference type="ARBA" id="ARBA00020422"/>
    </source>
</evidence>
<dbReference type="InterPro" id="IPR050399">
    <property type="entry name" value="HPr"/>
</dbReference>
<evidence type="ECO:0000256" key="1">
    <source>
        <dbReference type="ARBA" id="ARBA00003681"/>
    </source>
</evidence>
<dbReference type="OrthoDB" id="9809047at2"/>
<gene>
    <name evidence="5" type="ORF">CLOHIR_01998</name>
</gene>
<evidence type="ECO:0000313" key="5">
    <source>
        <dbReference type="EMBL" id="EEA84375.1"/>
    </source>
</evidence>
<sequence>MITKDIVVNTIGGIHVGIAVRIKTIIQNREERVFIKYNSEVVNCKNVLKVVALNIMHGQMITLMVDGINEEEVLEKIEKIIT</sequence>
<dbReference type="AlphaFoldDB" id="B6G1J1"/>
<dbReference type="PROSITE" id="PS51350">
    <property type="entry name" value="PTS_HPR_DOM"/>
    <property type="match status" value="1"/>
</dbReference>
<feature type="domain" description="HPr" evidence="4">
    <location>
        <begin position="1"/>
        <end position="82"/>
    </location>
</feature>
<dbReference type="RefSeq" id="WP_006440860.1">
    <property type="nucleotide sequence ID" value="NZ_DS995359.1"/>
</dbReference>
<keyword evidence="3" id="KW-0762">Sugar transport</keyword>
<dbReference type="Pfam" id="PF00381">
    <property type="entry name" value="PTS-HPr"/>
    <property type="match status" value="1"/>
</dbReference>
<dbReference type="InterPro" id="IPR035895">
    <property type="entry name" value="HPr-like_sf"/>
</dbReference>
<dbReference type="EMBL" id="ABWP01000074">
    <property type="protein sequence ID" value="EEA84375.1"/>
    <property type="molecule type" value="Genomic_DNA"/>
</dbReference>
<evidence type="ECO:0000259" key="4">
    <source>
        <dbReference type="PROSITE" id="PS51350"/>
    </source>
</evidence>